<sequence>MGKWYHGSPAKITELRTGSTITRHYNLACIFSHKPLIVSINDEGIIKHNGREKGLLYIVNEPIDIIEDIEPHPRTTMSKEMEWITKRELKLKLIEEIGEPNIEDILTEEEINVLRKMKT</sequence>
<evidence type="ECO:0000313" key="2">
    <source>
        <dbReference type="Proteomes" id="UP001631969"/>
    </source>
</evidence>
<dbReference type="Proteomes" id="UP001631969">
    <property type="component" value="Unassembled WGS sequence"/>
</dbReference>
<reference evidence="1" key="1">
    <citation type="submission" date="2024-12" db="EMBL/GenBank/DDBJ databases">
        <authorList>
            <person name="Wu N."/>
        </authorList>
    </citation>
    <scope>NUCLEOTIDE SEQUENCE</scope>
    <source>
        <strain evidence="1">P15</strain>
    </source>
</reference>
<dbReference type="EMBL" id="JBJURJ010000008">
    <property type="protein sequence ID" value="MFM9329341.1"/>
    <property type="molecule type" value="Genomic_DNA"/>
</dbReference>
<name>A0ACC7P066_9BACL</name>
<proteinExistence type="predicted"/>
<organism evidence="1 2">
    <name type="scientific">Paenibacillus mesotrionivorans</name>
    <dbReference type="NCBI Taxonomy" id="3160968"/>
    <lineage>
        <taxon>Bacteria</taxon>
        <taxon>Bacillati</taxon>
        <taxon>Bacillota</taxon>
        <taxon>Bacilli</taxon>
        <taxon>Bacillales</taxon>
        <taxon>Paenibacillaceae</taxon>
        <taxon>Paenibacillus</taxon>
    </lineage>
</organism>
<evidence type="ECO:0000313" key="1">
    <source>
        <dbReference type="EMBL" id="MFM9329341.1"/>
    </source>
</evidence>
<keyword evidence="2" id="KW-1185">Reference proteome</keyword>
<comment type="caution">
    <text evidence="1">The sequence shown here is derived from an EMBL/GenBank/DDBJ whole genome shotgun (WGS) entry which is preliminary data.</text>
</comment>
<protein>
    <submittedName>
        <fullName evidence="1">Uncharacterized protein</fullName>
    </submittedName>
</protein>
<accession>A0ACC7P066</accession>
<gene>
    <name evidence="1" type="ORF">ACI1P1_13685</name>
</gene>